<dbReference type="SUPFAM" id="SSF56784">
    <property type="entry name" value="HAD-like"/>
    <property type="match status" value="1"/>
</dbReference>
<protein>
    <submittedName>
        <fullName evidence="1">HAD-superfamily hydrolase, subfamily IA, variant 3</fullName>
    </submittedName>
</protein>
<reference evidence="1 2" key="2">
    <citation type="journal article" date="2014" name="PLoS ONE">
        <title>Evolution of mitochondria reconstructed from the energy metabolism of living bacteria.</title>
        <authorList>
            <person name="Degli Esposti M."/>
            <person name="Chouaia B."/>
            <person name="Comandatore F."/>
            <person name="Crotti E."/>
            <person name="Sassera D."/>
            <person name="Lievens P.M."/>
            <person name="Daffonchio D."/>
            <person name="Bandi C."/>
        </authorList>
    </citation>
    <scope>NUCLEOTIDE SEQUENCE [LARGE SCALE GENOMIC DNA]</scope>
    <source>
        <strain evidence="1 2">SF2.1</strain>
    </source>
</reference>
<accession>A0A060QCB2</accession>
<dbReference type="AlphaFoldDB" id="A0A060QCB2"/>
<dbReference type="RefSeq" id="WP_023977609.1">
    <property type="nucleotide sequence ID" value="NZ_CBLX010000003.1"/>
</dbReference>
<dbReference type="Gene3D" id="3.40.50.1000">
    <property type="entry name" value="HAD superfamily/HAD-like"/>
    <property type="match status" value="1"/>
</dbReference>
<comment type="caution">
    <text evidence="1">The sequence shown here is derived from an EMBL/GenBank/DDBJ whole genome shotgun (WGS) entry which is preliminary data.</text>
</comment>
<dbReference type="InterPro" id="IPR006439">
    <property type="entry name" value="HAD-SF_hydro_IA"/>
</dbReference>
<dbReference type="PANTHER" id="PTHR18901">
    <property type="entry name" value="2-DEOXYGLUCOSE-6-PHOSPHATE PHOSPHATASE 2"/>
    <property type="match status" value="1"/>
</dbReference>
<dbReference type="EMBL" id="CBLX010000003">
    <property type="protein sequence ID" value="CDG38545.1"/>
    <property type="molecule type" value="Genomic_DNA"/>
</dbReference>
<proteinExistence type="predicted"/>
<evidence type="ECO:0000313" key="2">
    <source>
        <dbReference type="Proteomes" id="UP000027583"/>
    </source>
</evidence>
<dbReference type="NCBIfam" id="TIGR01509">
    <property type="entry name" value="HAD-SF-IA-v3"/>
    <property type="match status" value="1"/>
</dbReference>
<sequence>MVIKVLPETLIASPQMSVRGVIFDMDGLLFDSESLGIEASMRAARQCGLSLPISLARAMIGLSEDKCFELVTEQCGVAGQAAKFFALQETCLSEMVGEGRLQLKPGALSLLDLLDARNIPRAIATSSSHARATAHLAALAMSERFDAIVTRDDVTHAKPDSEPYTLAAARIGVTAELCLALDDSTVGVRAAVAAGMRVIMVPDLAEPDDFARANALAIVESLDVARDYLMRYAR</sequence>
<keyword evidence="1" id="KW-0378">Hydrolase</keyword>
<dbReference type="SFLD" id="SFLDG01135">
    <property type="entry name" value="C1.5.6:_HAD__Beta-PGM__Phospha"/>
    <property type="match status" value="1"/>
</dbReference>
<dbReference type="InterPro" id="IPR036412">
    <property type="entry name" value="HAD-like_sf"/>
</dbReference>
<dbReference type="InterPro" id="IPR023214">
    <property type="entry name" value="HAD_sf"/>
</dbReference>
<dbReference type="eggNOG" id="COG0637">
    <property type="taxonomic scope" value="Bacteria"/>
</dbReference>
<gene>
    <name evidence="1" type="ORF">ASAP_0500</name>
</gene>
<evidence type="ECO:0000313" key="1">
    <source>
        <dbReference type="EMBL" id="CDG38545.1"/>
    </source>
</evidence>
<dbReference type="Gene3D" id="1.10.150.240">
    <property type="entry name" value="Putative phosphatase, domain 2"/>
    <property type="match status" value="1"/>
</dbReference>
<dbReference type="InterPro" id="IPR041492">
    <property type="entry name" value="HAD_2"/>
</dbReference>
<dbReference type="SFLD" id="SFLDS00003">
    <property type="entry name" value="Haloacid_Dehalogenase"/>
    <property type="match status" value="1"/>
</dbReference>
<name>A0A060QCB2_9PROT</name>
<dbReference type="SFLD" id="SFLDG01129">
    <property type="entry name" value="C1.5:_HAD__Beta-PGM__Phosphata"/>
    <property type="match status" value="1"/>
</dbReference>
<dbReference type="PANTHER" id="PTHR18901:SF38">
    <property type="entry name" value="PSEUDOURIDINE-5'-PHOSPHATASE"/>
    <property type="match status" value="1"/>
</dbReference>
<reference evidence="1 2" key="1">
    <citation type="journal article" date="2014" name="Genome Biol. Evol.">
        <title>Acetic acid bacteria genomes reveal functional traits for adaptation to life in insect guts.</title>
        <authorList>
            <person name="Chouaia B."/>
            <person name="Gaiarsa S."/>
            <person name="Crotti E."/>
            <person name="Comandatore F."/>
            <person name="Degli Esposti M."/>
            <person name="Ricci I."/>
            <person name="Alma A."/>
            <person name="Favia G."/>
            <person name="Bandi C."/>
            <person name="Daffonchio D."/>
        </authorList>
    </citation>
    <scope>NUCLEOTIDE SEQUENCE [LARGE SCALE GENOMIC DNA]</scope>
    <source>
        <strain evidence="1 2">SF2.1</strain>
    </source>
</reference>
<dbReference type="InterPro" id="IPR023198">
    <property type="entry name" value="PGP-like_dom2"/>
</dbReference>
<dbReference type="Proteomes" id="UP000027583">
    <property type="component" value="Unassembled WGS sequence"/>
</dbReference>
<organism evidence="1 2">
    <name type="scientific">Asaia bogorensis</name>
    <dbReference type="NCBI Taxonomy" id="91915"/>
    <lineage>
        <taxon>Bacteria</taxon>
        <taxon>Pseudomonadati</taxon>
        <taxon>Pseudomonadota</taxon>
        <taxon>Alphaproteobacteria</taxon>
        <taxon>Acetobacterales</taxon>
        <taxon>Acetobacteraceae</taxon>
        <taxon>Asaia</taxon>
    </lineage>
</organism>
<dbReference type="GO" id="GO:0016787">
    <property type="term" value="F:hydrolase activity"/>
    <property type="evidence" value="ECO:0007669"/>
    <property type="project" value="UniProtKB-KW"/>
</dbReference>
<dbReference type="Pfam" id="PF13419">
    <property type="entry name" value="HAD_2"/>
    <property type="match status" value="1"/>
</dbReference>